<dbReference type="Proteomes" id="UP000035579">
    <property type="component" value="Chromosome"/>
</dbReference>
<reference evidence="2 3" key="1">
    <citation type="submission" date="2015-05" db="EMBL/GenBank/DDBJ databases">
        <title>Genome assembly of Archangium gephyra DSM 2261.</title>
        <authorList>
            <person name="Sharma G."/>
            <person name="Subramanian S."/>
        </authorList>
    </citation>
    <scope>NUCLEOTIDE SEQUENCE [LARGE SCALE GENOMIC DNA]</scope>
    <source>
        <strain evidence="2 3">DSM 2261</strain>
    </source>
</reference>
<dbReference type="EMBL" id="CP011509">
    <property type="protein sequence ID" value="AKJ04041.1"/>
    <property type="molecule type" value="Genomic_DNA"/>
</dbReference>
<organism evidence="2 3">
    <name type="scientific">Archangium gephyra</name>
    <dbReference type="NCBI Taxonomy" id="48"/>
    <lineage>
        <taxon>Bacteria</taxon>
        <taxon>Pseudomonadati</taxon>
        <taxon>Myxococcota</taxon>
        <taxon>Myxococcia</taxon>
        <taxon>Myxococcales</taxon>
        <taxon>Cystobacterineae</taxon>
        <taxon>Archangiaceae</taxon>
        <taxon>Archangium</taxon>
    </lineage>
</organism>
<evidence type="ECO:0000313" key="2">
    <source>
        <dbReference type="EMBL" id="AKJ04041.1"/>
    </source>
</evidence>
<evidence type="ECO:0000313" key="3">
    <source>
        <dbReference type="Proteomes" id="UP000035579"/>
    </source>
</evidence>
<dbReference type="KEGG" id="age:AA314_05667"/>
<gene>
    <name evidence="2" type="ORF">AA314_05667</name>
</gene>
<name>A0AAC8QBK0_9BACT</name>
<sequence>MPRQESRKVEAWRFHETSLSLPSLFLITPWKRHSRIEQHSRAVRVSQYDERDERIQKPPTGQTQEV</sequence>
<feature type="compositionally biased region" description="Basic and acidic residues" evidence="1">
    <location>
        <begin position="47"/>
        <end position="56"/>
    </location>
</feature>
<protein>
    <submittedName>
        <fullName evidence="2">Uncharacterized protein</fullName>
    </submittedName>
</protein>
<accession>A0AAC8QBK0</accession>
<feature type="region of interest" description="Disordered" evidence="1">
    <location>
        <begin position="37"/>
        <end position="66"/>
    </location>
</feature>
<evidence type="ECO:0000256" key="1">
    <source>
        <dbReference type="SAM" id="MobiDB-lite"/>
    </source>
</evidence>
<proteinExistence type="predicted"/>
<dbReference type="AlphaFoldDB" id="A0AAC8QBK0"/>